<keyword evidence="1" id="KW-1133">Transmembrane helix</keyword>
<protein>
    <submittedName>
        <fullName evidence="2">Uncharacterized protein</fullName>
    </submittedName>
</protein>
<keyword evidence="1" id="KW-0812">Transmembrane</keyword>
<reference evidence="2" key="1">
    <citation type="submission" date="2019-11" db="UniProtKB">
        <authorList>
            <consortium name="WormBaseParasite"/>
        </authorList>
    </citation>
    <scope>IDENTIFICATION</scope>
</reference>
<dbReference type="AlphaFoldDB" id="A0A5K3FSB6"/>
<accession>A0A5K3FSB6</accession>
<dbReference type="WBParaSite" id="MCU_010984-RA">
    <property type="protein sequence ID" value="MCU_010984-RA"/>
    <property type="gene ID" value="MCU_010984"/>
</dbReference>
<keyword evidence="1" id="KW-0472">Membrane</keyword>
<proteinExistence type="predicted"/>
<organism evidence="2">
    <name type="scientific">Mesocestoides corti</name>
    <name type="common">Flatworm</name>
    <dbReference type="NCBI Taxonomy" id="53468"/>
    <lineage>
        <taxon>Eukaryota</taxon>
        <taxon>Metazoa</taxon>
        <taxon>Spiralia</taxon>
        <taxon>Lophotrochozoa</taxon>
        <taxon>Platyhelminthes</taxon>
        <taxon>Cestoda</taxon>
        <taxon>Eucestoda</taxon>
        <taxon>Cyclophyllidea</taxon>
        <taxon>Mesocestoididae</taxon>
        <taxon>Mesocestoides</taxon>
    </lineage>
</organism>
<name>A0A5K3FSB6_MESCO</name>
<sequence>MPRINAGTSEQDLLINHKPETHFRHRPSDSITLATLLIIYCSSFMSVFIWLYMPLERKKTQDWLRPGDPTCLRPIPSPLAMRQAPSIRVHRAGHAAHYILLLSRVLLWLAAHLPRMPLDHRGRSG</sequence>
<evidence type="ECO:0000313" key="2">
    <source>
        <dbReference type="WBParaSite" id="MCU_010984-RA"/>
    </source>
</evidence>
<evidence type="ECO:0000256" key="1">
    <source>
        <dbReference type="SAM" id="Phobius"/>
    </source>
</evidence>
<feature type="transmembrane region" description="Helical" evidence="1">
    <location>
        <begin position="31"/>
        <end position="53"/>
    </location>
</feature>